<dbReference type="EMBL" id="JBJKFK010009115">
    <property type="protein sequence ID" value="KAL3306903.1"/>
    <property type="molecule type" value="Genomic_DNA"/>
</dbReference>
<feature type="non-terminal residue" evidence="1">
    <location>
        <position position="1"/>
    </location>
</feature>
<dbReference type="Proteomes" id="UP001626550">
    <property type="component" value="Unassembled WGS sequence"/>
</dbReference>
<evidence type="ECO:0000313" key="2">
    <source>
        <dbReference type="Proteomes" id="UP001626550"/>
    </source>
</evidence>
<evidence type="ECO:0000313" key="1">
    <source>
        <dbReference type="EMBL" id="KAL3306903.1"/>
    </source>
</evidence>
<sequence>PKYREEEQSGRSFNNSKWDCCNDCNTFGHCLLASWCAPCYAGYLFSKAGSSFCTGFCHVSPLVTLRSYYRGVNAIQGTLCEDCCFSIFCYPCAATQLHNDMDASGY</sequence>
<dbReference type="AlphaFoldDB" id="A0ABD2PJ51"/>
<accession>A0ABD2PJ51</accession>
<reference evidence="1 2" key="1">
    <citation type="submission" date="2024-11" db="EMBL/GenBank/DDBJ databases">
        <title>Adaptive evolution of stress response genes in parasites aligns with host niche diversity.</title>
        <authorList>
            <person name="Hahn C."/>
            <person name="Resl P."/>
        </authorList>
    </citation>
    <scope>NUCLEOTIDE SEQUENCE [LARGE SCALE GENOMIC DNA]</scope>
    <source>
        <strain evidence="1">EGGRZ-B1_66</strain>
        <tissue evidence="1">Body</tissue>
    </source>
</reference>
<name>A0ABD2PJ51_9PLAT</name>
<protein>
    <submittedName>
        <fullName evidence="1">Uncharacterized protein</fullName>
    </submittedName>
</protein>
<gene>
    <name evidence="1" type="ORF">Ciccas_014601</name>
</gene>
<proteinExistence type="predicted"/>
<comment type="caution">
    <text evidence="1">The sequence shown here is derived from an EMBL/GenBank/DDBJ whole genome shotgun (WGS) entry which is preliminary data.</text>
</comment>
<organism evidence="1 2">
    <name type="scientific">Cichlidogyrus casuarinus</name>
    <dbReference type="NCBI Taxonomy" id="1844966"/>
    <lineage>
        <taxon>Eukaryota</taxon>
        <taxon>Metazoa</taxon>
        <taxon>Spiralia</taxon>
        <taxon>Lophotrochozoa</taxon>
        <taxon>Platyhelminthes</taxon>
        <taxon>Monogenea</taxon>
        <taxon>Monopisthocotylea</taxon>
        <taxon>Dactylogyridea</taxon>
        <taxon>Ancyrocephalidae</taxon>
        <taxon>Cichlidogyrus</taxon>
    </lineage>
</organism>
<keyword evidence="2" id="KW-1185">Reference proteome</keyword>